<dbReference type="PROSITE" id="PS00018">
    <property type="entry name" value="EF_HAND_1"/>
    <property type="match status" value="1"/>
</dbReference>
<dbReference type="Proteomes" id="UP000005239">
    <property type="component" value="Unassembled WGS sequence"/>
</dbReference>
<dbReference type="EnsemblMetazoa" id="PPA11473.1">
    <property type="protein sequence ID" value="PPA11473.1"/>
    <property type="gene ID" value="WBGene00101027"/>
</dbReference>
<accession>A0A8R1U8A9</accession>
<dbReference type="SUPFAM" id="SSF47473">
    <property type="entry name" value="EF-hand"/>
    <property type="match status" value="1"/>
</dbReference>
<name>A0A2A6BTM5_PRIPA</name>
<sequence>MLPRRTHACDLLPADVYDQLQCSGSCNVFCCNCDYCGWPDPCPISRTDPFGYRLKRRVCNHSQAQLRFTSIDTDGDGLITEKEGRDFMMNGTSSAGVKRAIGNEWFAEIDTNGDGFIQPGEFDYSVA</sequence>
<evidence type="ECO:0000313" key="1">
    <source>
        <dbReference type="EnsemblMetazoa" id="PPA11473.1"/>
    </source>
</evidence>
<dbReference type="GO" id="GO:0017156">
    <property type="term" value="P:calcium-ion regulated exocytosis"/>
    <property type="evidence" value="ECO:0000318"/>
    <property type="project" value="GO_Central"/>
</dbReference>
<dbReference type="GO" id="GO:0005783">
    <property type="term" value="C:endoplasmic reticulum"/>
    <property type="evidence" value="ECO:0000318"/>
    <property type="project" value="GO_Central"/>
</dbReference>
<proteinExistence type="predicted"/>
<dbReference type="InterPro" id="IPR002048">
    <property type="entry name" value="EF_hand_dom"/>
</dbReference>
<dbReference type="Pfam" id="PF13202">
    <property type="entry name" value="EF-hand_5"/>
    <property type="match status" value="2"/>
</dbReference>
<dbReference type="GO" id="GO:0005509">
    <property type="term" value="F:calcium ion binding"/>
    <property type="evidence" value="ECO:0000318"/>
    <property type="project" value="GO_Central"/>
</dbReference>
<dbReference type="InterPro" id="IPR011992">
    <property type="entry name" value="EF-hand-dom_pair"/>
</dbReference>
<accession>A0A2A6BTM5</accession>
<dbReference type="OrthoDB" id="5906177at2759"/>
<dbReference type="AlphaFoldDB" id="A0A2A6BTM5"/>
<dbReference type="PROSITE" id="PS50222">
    <property type="entry name" value="EF_HAND_2"/>
    <property type="match status" value="1"/>
</dbReference>
<reference evidence="2" key="1">
    <citation type="journal article" date="2008" name="Nat. Genet.">
        <title>The Pristionchus pacificus genome provides a unique perspective on nematode lifestyle and parasitism.</title>
        <authorList>
            <person name="Dieterich C."/>
            <person name="Clifton S.W."/>
            <person name="Schuster L.N."/>
            <person name="Chinwalla A."/>
            <person name="Delehaunty K."/>
            <person name="Dinkelacker I."/>
            <person name="Fulton L."/>
            <person name="Fulton R."/>
            <person name="Godfrey J."/>
            <person name="Minx P."/>
            <person name="Mitreva M."/>
            <person name="Roeseler W."/>
            <person name="Tian H."/>
            <person name="Witte H."/>
            <person name="Yang S.P."/>
            <person name="Wilson R.K."/>
            <person name="Sommer R.J."/>
        </authorList>
    </citation>
    <scope>NUCLEOTIDE SEQUENCE [LARGE SCALE GENOMIC DNA]</scope>
    <source>
        <strain evidence="2">PS312</strain>
    </source>
</reference>
<evidence type="ECO:0000313" key="2">
    <source>
        <dbReference type="Proteomes" id="UP000005239"/>
    </source>
</evidence>
<gene>
    <name evidence="1" type="primary">WBGene00101027</name>
</gene>
<keyword evidence="2" id="KW-1185">Reference proteome</keyword>
<dbReference type="Gene3D" id="1.10.238.10">
    <property type="entry name" value="EF-hand"/>
    <property type="match status" value="1"/>
</dbReference>
<organism evidence="1 2">
    <name type="scientific">Pristionchus pacificus</name>
    <name type="common">Parasitic nematode worm</name>
    <dbReference type="NCBI Taxonomy" id="54126"/>
    <lineage>
        <taxon>Eukaryota</taxon>
        <taxon>Metazoa</taxon>
        <taxon>Ecdysozoa</taxon>
        <taxon>Nematoda</taxon>
        <taxon>Chromadorea</taxon>
        <taxon>Rhabditida</taxon>
        <taxon>Rhabditina</taxon>
        <taxon>Diplogasteromorpha</taxon>
        <taxon>Diplogasteroidea</taxon>
        <taxon>Neodiplogasteridae</taxon>
        <taxon>Pristionchus</taxon>
    </lineage>
</organism>
<protein>
    <submittedName>
        <fullName evidence="1">HLH domain-containing protein</fullName>
    </submittedName>
</protein>
<reference evidence="1" key="2">
    <citation type="submission" date="2022-06" db="UniProtKB">
        <authorList>
            <consortium name="EnsemblMetazoa"/>
        </authorList>
    </citation>
    <scope>IDENTIFICATION</scope>
    <source>
        <strain evidence="1">PS312</strain>
    </source>
</reference>
<dbReference type="InterPro" id="IPR018247">
    <property type="entry name" value="EF_Hand_1_Ca_BS"/>
</dbReference>
<dbReference type="CDD" id="cd00051">
    <property type="entry name" value="EFh"/>
    <property type="match status" value="1"/>
</dbReference>